<evidence type="ECO:0000313" key="3">
    <source>
        <dbReference type="Ensembl" id="ENSOABP00000064677.1"/>
    </source>
</evidence>
<accession>A0AAZ1XAF5</accession>
<comment type="similarity">
    <text evidence="1">Belongs to the TRAFAC class myosin-kinesin ATPase superfamily. Kinesin family.</text>
</comment>
<dbReference type="GO" id="GO:0003777">
    <property type="term" value="F:microtubule motor activity"/>
    <property type="evidence" value="ECO:0007669"/>
    <property type="project" value="InterPro"/>
</dbReference>
<evidence type="ECO:0000313" key="4">
    <source>
        <dbReference type="Proteomes" id="UP000472276"/>
    </source>
</evidence>
<name>A0AAZ1XAF5_OREAU</name>
<reference evidence="4" key="1">
    <citation type="submission" date="2020-03" db="EMBL/GenBank/DDBJ databases">
        <title>Evolution of repeat sequences and sex chromosomes of tilapia species revealed by chromosome-level genomes.</title>
        <authorList>
            <person name="Xu L."/>
            <person name="Tao W."/>
            <person name="Wang D."/>
            <person name="Zhou Q."/>
        </authorList>
    </citation>
    <scope>NUCLEOTIDE SEQUENCE [LARGE SCALE GENOMIC DNA]</scope>
    <source>
        <strain evidence="4">Israel</strain>
    </source>
</reference>
<dbReference type="Proteomes" id="UP000472276">
    <property type="component" value="Unassembled WGS sequence"/>
</dbReference>
<dbReference type="Ensembl" id="ENSOABT00000073165.1">
    <property type="protein sequence ID" value="ENSOABP00000064677.1"/>
    <property type="gene ID" value="ENSOABG00000034981.1"/>
</dbReference>
<reference evidence="3" key="3">
    <citation type="submission" date="2025-09" db="UniProtKB">
        <authorList>
            <consortium name="Ensembl"/>
        </authorList>
    </citation>
    <scope>IDENTIFICATION</scope>
</reference>
<protein>
    <recommendedName>
        <fullName evidence="2">Kinesin motor domain-containing protein</fullName>
    </recommendedName>
</protein>
<reference evidence="3" key="2">
    <citation type="submission" date="2025-08" db="UniProtKB">
        <authorList>
            <consortium name="Ensembl"/>
        </authorList>
    </citation>
    <scope>IDENTIFICATION</scope>
</reference>
<keyword evidence="4" id="KW-1185">Reference proteome</keyword>
<dbReference type="InterPro" id="IPR001752">
    <property type="entry name" value="Kinesin_motor_dom"/>
</dbReference>
<dbReference type="GO" id="GO:0008017">
    <property type="term" value="F:microtubule binding"/>
    <property type="evidence" value="ECO:0007669"/>
    <property type="project" value="InterPro"/>
</dbReference>
<dbReference type="AlphaFoldDB" id="A0AAZ1XAF5"/>
<sequence length="44" mass="4908">MADPAECTIKVMCRFRPLNSSEVTRGDKYIPKFQGEDTCIIGVS</sequence>
<feature type="domain" description="Kinesin motor" evidence="2">
    <location>
        <begin position="8"/>
        <end position="44"/>
    </location>
</feature>
<proteinExistence type="inferred from homology"/>
<evidence type="ECO:0000259" key="2">
    <source>
        <dbReference type="PROSITE" id="PS50067"/>
    </source>
</evidence>
<organism evidence="3 4">
    <name type="scientific">Oreochromis aureus</name>
    <name type="common">Israeli tilapia</name>
    <name type="synonym">Chromis aureus</name>
    <dbReference type="NCBI Taxonomy" id="47969"/>
    <lineage>
        <taxon>Eukaryota</taxon>
        <taxon>Metazoa</taxon>
        <taxon>Chordata</taxon>
        <taxon>Craniata</taxon>
        <taxon>Vertebrata</taxon>
        <taxon>Euteleostomi</taxon>
        <taxon>Actinopterygii</taxon>
        <taxon>Neopterygii</taxon>
        <taxon>Teleostei</taxon>
        <taxon>Neoteleostei</taxon>
        <taxon>Acanthomorphata</taxon>
        <taxon>Ovalentaria</taxon>
        <taxon>Cichlomorphae</taxon>
        <taxon>Cichliformes</taxon>
        <taxon>Cichlidae</taxon>
        <taxon>African cichlids</taxon>
        <taxon>Pseudocrenilabrinae</taxon>
        <taxon>Oreochromini</taxon>
        <taxon>Oreochromis</taxon>
    </lineage>
</organism>
<evidence type="ECO:0000256" key="1">
    <source>
        <dbReference type="PROSITE-ProRule" id="PRU00283"/>
    </source>
</evidence>
<dbReference type="PROSITE" id="PS50067">
    <property type="entry name" value="KINESIN_MOTOR_2"/>
    <property type="match status" value="1"/>
</dbReference>
<dbReference type="GO" id="GO:0005524">
    <property type="term" value="F:ATP binding"/>
    <property type="evidence" value="ECO:0007669"/>
    <property type="project" value="InterPro"/>
</dbReference>
<dbReference type="GO" id="GO:0007018">
    <property type="term" value="P:microtubule-based movement"/>
    <property type="evidence" value="ECO:0007669"/>
    <property type="project" value="InterPro"/>
</dbReference>
<comment type="caution">
    <text evidence="1">Lacks conserved residue(s) required for the propagation of feature annotation.</text>
</comment>